<dbReference type="EMBL" id="JAKKPZ010000207">
    <property type="protein sequence ID" value="KAI1698718.1"/>
    <property type="molecule type" value="Genomic_DNA"/>
</dbReference>
<dbReference type="Proteomes" id="UP001201812">
    <property type="component" value="Unassembled WGS sequence"/>
</dbReference>
<evidence type="ECO:0000256" key="2">
    <source>
        <dbReference type="ARBA" id="ARBA00004922"/>
    </source>
</evidence>
<dbReference type="InterPro" id="IPR031481">
    <property type="entry name" value="Glyco_tran_10_N"/>
</dbReference>
<evidence type="ECO:0000256" key="7">
    <source>
        <dbReference type="ARBA" id="ARBA00022968"/>
    </source>
</evidence>
<dbReference type="FunFam" id="3.40.50.11660:FF:000002">
    <property type="entry name" value="Alpha-(1,3)-fucosyltransferase"/>
    <property type="match status" value="1"/>
</dbReference>
<keyword evidence="6 12" id="KW-0812">Transmembrane</keyword>
<feature type="domain" description="Fucosyltransferase N-terminal" evidence="14">
    <location>
        <begin position="64"/>
        <end position="180"/>
    </location>
</feature>
<gene>
    <name evidence="15" type="ORF">DdX_17755</name>
</gene>
<evidence type="ECO:0000259" key="13">
    <source>
        <dbReference type="Pfam" id="PF00852"/>
    </source>
</evidence>
<organism evidence="15 16">
    <name type="scientific">Ditylenchus destructor</name>
    <dbReference type="NCBI Taxonomy" id="166010"/>
    <lineage>
        <taxon>Eukaryota</taxon>
        <taxon>Metazoa</taxon>
        <taxon>Ecdysozoa</taxon>
        <taxon>Nematoda</taxon>
        <taxon>Chromadorea</taxon>
        <taxon>Rhabditida</taxon>
        <taxon>Tylenchina</taxon>
        <taxon>Tylenchomorpha</taxon>
        <taxon>Sphaerularioidea</taxon>
        <taxon>Anguinidae</taxon>
        <taxon>Anguininae</taxon>
        <taxon>Ditylenchus</taxon>
    </lineage>
</organism>
<evidence type="ECO:0000256" key="4">
    <source>
        <dbReference type="ARBA" id="ARBA00022676"/>
    </source>
</evidence>
<keyword evidence="5 12" id="KW-0808">Transferase</keyword>
<feature type="domain" description="Fucosyltransferase C-terminal" evidence="13">
    <location>
        <begin position="206"/>
        <end position="374"/>
    </location>
</feature>
<comment type="similarity">
    <text evidence="3 12">Belongs to the glycosyltransferase 10 family.</text>
</comment>
<keyword evidence="4 12" id="KW-0328">Glycosyltransferase</keyword>
<reference evidence="15" key="1">
    <citation type="submission" date="2022-01" db="EMBL/GenBank/DDBJ databases">
        <title>Genome Sequence Resource for Two Populations of Ditylenchus destructor, the Migratory Endoparasitic Phytonematode.</title>
        <authorList>
            <person name="Zhang H."/>
            <person name="Lin R."/>
            <person name="Xie B."/>
        </authorList>
    </citation>
    <scope>NUCLEOTIDE SEQUENCE</scope>
    <source>
        <strain evidence="15">BazhouSP</strain>
    </source>
</reference>
<evidence type="ECO:0000256" key="3">
    <source>
        <dbReference type="ARBA" id="ARBA00008919"/>
    </source>
</evidence>
<keyword evidence="16" id="KW-1185">Reference proteome</keyword>
<evidence type="ECO:0000256" key="6">
    <source>
        <dbReference type="ARBA" id="ARBA00022692"/>
    </source>
</evidence>
<keyword evidence="7" id="KW-0735">Signal-anchor</keyword>
<evidence type="ECO:0000256" key="8">
    <source>
        <dbReference type="ARBA" id="ARBA00022989"/>
    </source>
</evidence>
<comment type="subcellular location">
    <subcellularLocation>
        <location evidence="1 12">Golgi apparatus</location>
        <location evidence="1 12">Golgi stack membrane</location>
        <topology evidence="1 12">Single-pass type II membrane protein</topology>
    </subcellularLocation>
</comment>
<dbReference type="EC" id="2.4.1.-" evidence="12"/>
<dbReference type="SUPFAM" id="SSF53756">
    <property type="entry name" value="UDP-Glycosyltransferase/glycogen phosphorylase"/>
    <property type="match status" value="1"/>
</dbReference>
<proteinExistence type="inferred from homology"/>
<protein>
    <recommendedName>
        <fullName evidence="12">Fucosyltransferase</fullName>
        <ecNumber evidence="12">2.4.1.-</ecNumber>
    </recommendedName>
</protein>
<sequence length="387" mass="45117">MKPYVNDSIKIFCAIVFGSVVTYFYLVVYSSNGFTDNDIILTANSTHPELLDSKISDKIVGQPPIILGWTGLFGQQLMDTFLRGLWANGMENVAFNQSTCPYRCTYTDNRTLIPNATIVLFHVRDLDHKELPPNNPNQLNVFFLNESPFHSHSKHTNVRTNFFNITMTYRTDSDIFVPYGSFQSIVPGVTRPEEIWKPEQVHEKVMRKTELAVQFVTNCHTPSHREDVTERLQQYMNITKFGACYERPCAGDKCLEDNLEKHFFYLAFENSVCRQYVTEKFWNIKHLVVPVVLSRMPFQGLDIPPNSFISVDDFPDARQLAERLIYLQKNREEYIKYFEWTKSYKKSKSLNPLCELCKWAVERRRKTIDNIVDWWDNHPNGKCISNG</sequence>
<evidence type="ECO:0000313" key="16">
    <source>
        <dbReference type="Proteomes" id="UP001201812"/>
    </source>
</evidence>
<evidence type="ECO:0000313" key="15">
    <source>
        <dbReference type="EMBL" id="KAI1698718.1"/>
    </source>
</evidence>
<accession>A0AAD4QYQ9</accession>
<evidence type="ECO:0000256" key="12">
    <source>
        <dbReference type="RuleBase" id="RU003832"/>
    </source>
</evidence>
<dbReference type="AlphaFoldDB" id="A0AAD4QYQ9"/>
<keyword evidence="11" id="KW-0325">Glycoprotein</keyword>
<name>A0AAD4QYQ9_9BILA</name>
<dbReference type="Gene3D" id="3.40.50.11660">
    <property type="entry name" value="Glycosyl transferase family 10, C-terminal domain"/>
    <property type="match status" value="1"/>
</dbReference>
<dbReference type="GO" id="GO:0008417">
    <property type="term" value="F:fucosyltransferase activity"/>
    <property type="evidence" value="ECO:0007669"/>
    <property type="project" value="InterPro"/>
</dbReference>
<dbReference type="PANTHER" id="PTHR48438:SF1">
    <property type="entry name" value="ALPHA-(1,3)-FUCOSYLTRANSFERASE C-RELATED"/>
    <property type="match status" value="1"/>
</dbReference>
<keyword evidence="10 12" id="KW-0472">Membrane</keyword>
<evidence type="ECO:0000256" key="10">
    <source>
        <dbReference type="ARBA" id="ARBA00023136"/>
    </source>
</evidence>
<dbReference type="Pfam" id="PF00852">
    <property type="entry name" value="Glyco_transf_10"/>
    <property type="match status" value="1"/>
</dbReference>
<evidence type="ECO:0000259" key="14">
    <source>
        <dbReference type="Pfam" id="PF17039"/>
    </source>
</evidence>
<dbReference type="PANTHER" id="PTHR48438">
    <property type="entry name" value="ALPHA-(1,3)-FUCOSYLTRANSFERASE C-RELATED"/>
    <property type="match status" value="1"/>
</dbReference>
<evidence type="ECO:0000256" key="11">
    <source>
        <dbReference type="ARBA" id="ARBA00023180"/>
    </source>
</evidence>
<dbReference type="GO" id="GO:0032580">
    <property type="term" value="C:Golgi cisterna membrane"/>
    <property type="evidence" value="ECO:0007669"/>
    <property type="project" value="UniProtKB-SubCell"/>
</dbReference>
<evidence type="ECO:0000256" key="1">
    <source>
        <dbReference type="ARBA" id="ARBA00004447"/>
    </source>
</evidence>
<dbReference type="InterPro" id="IPR038577">
    <property type="entry name" value="GT10-like_C_sf"/>
</dbReference>
<dbReference type="InterPro" id="IPR055270">
    <property type="entry name" value="Glyco_tran_10_C"/>
</dbReference>
<dbReference type="InterPro" id="IPR001503">
    <property type="entry name" value="Glyco_trans_10"/>
</dbReference>
<keyword evidence="9 12" id="KW-0333">Golgi apparatus</keyword>
<evidence type="ECO:0000256" key="9">
    <source>
        <dbReference type="ARBA" id="ARBA00023034"/>
    </source>
</evidence>
<evidence type="ECO:0000256" key="5">
    <source>
        <dbReference type="ARBA" id="ARBA00022679"/>
    </source>
</evidence>
<keyword evidence="8 12" id="KW-1133">Transmembrane helix</keyword>
<comment type="pathway">
    <text evidence="2">Protein modification; protein glycosylation.</text>
</comment>
<dbReference type="Pfam" id="PF17039">
    <property type="entry name" value="Glyco_tran_10_N"/>
    <property type="match status" value="1"/>
</dbReference>
<feature type="transmembrane region" description="Helical" evidence="12">
    <location>
        <begin position="12"/>
        <end position="31"/>
    </location>
</feature>
<comment type="caution">
    <text evidence="15">The sequence shown here is derived from an EMBL/GenBank/DDBJ whole genome shotgun (WGS) entry which is preliminary data.</text>
</comment>